<dbReference type="RefSeq" id="WP_068671761.1">
    <property type="nucleotide sequence ID" value="NZ_LWLG01000021.1"/>
</dbReference>
<sequence>MVRWGLVFFGLCLLVGHLWAAPIDIRSDRMEVLEDEKLAVFTGHVEAKKGDLKLWSNRLYVYYEIRKGRREVKKLIALGEVRIEKGRWRALSGKAVYFKDEDRLVLEDNPRVWHGKDEVRGAIVVIYFKENRSEVLSSGNGRVEAYVYTED</sequence>
<dbReference type="STRING" id="999894.TDIS_2032"/>
<dbReference type="Proteomes" id="UP000078390">
    <property type="component" value="Unassembled WGS sequence"/>
</dbReference>
<dbReference type="Pfam" id="PF03968">
    <property type="entry name" value="LptD_N"/>
    <property type="match status" value="1"/>
</dbReference>
<dbReference type="GO" id="GO:0017089">
    <property type="term" value="F:glycolipid transfer activity"/>
    <property type="evidence" value="ECO:0007669"/>
    <property type="project" value="TreeGrafter"/>
</dbReference>
<feature type="domain" description="Organic solvent tolerance-like N-terminal" evidence="2">
    <location>
        <begin position="25"/>
        <end position="131"/>
    </location>
</feature>
<comment type="caution">
    <text evidence="3">The sequence shown here is derived from an EMBL/GenBank/DDBJ whole genome shotgun (WGS) entry which is preliminary data.</text>
</comment>
<dbReference type="GO" id="GO:0030288">
    <property type="term" value="C:outer membrane-bounded periplasmic space"/>
    <property type="evidence" value="ECO:0007669"/>
    <property type="project" value="TreeGrafter"/>
</dbReference>
<dbReference type="Gene3D" id="2.60.450.10">
    <property type="entry name" value="Lipopolysaccharide (LPS) transport protein A like domain"/>
    <property type="match status" value="1"/>
</dbReference>
<protein>
    <recommendedName>
        <fullName evidence="2">Organic solvent tolerance-like N-terminal domain-containing protein</fullName>
    </recommendedName>
</protein>
<dbReference type="InterPro" id="IPR005653">
    <property type="entry name" value="OstA-like_N"/>
</dbReference>
<dbReference type="GO" id="GO:0015920">
    <property type="term" value="P:lipopolysaccharide transport"/>
    <property type="evidence" value="ECO:0007669"/>
    <property type="project" value="TreeGrafter"/>
</dbReference>
<name>A0A179D356_9BACT</name>
<dbReference type="GO" id="GO:0009279">
    <property type="term" value="C:cell outer membrane"/>
    <property type="evidence" value="ECO:0007669"/>
    <property type="project" value="TreeGrafter"/>
</dbReference>
<dbReference type="EMBL" id="LWLG01000021">
    <property type="protein sequence ID" value="OAQ19902.1"/>
    <property type="molecule type" value="Genomic_DNA"/>
</dbReference>
<dbReference type="PANTHER" id="PTHR36504">
    <property type="entry name" value="LIPOPOLYSACCHARIDE EXPORT SYSTEM PROTEIN LPTA"/>
    <property type="match status" value="1"/>
</dbReference>
<accession>A0A179D356</accession>
<evidence type="ECO:0000259" key="2">
    <source>
        <dbReference type="Pfam" id="PF03968"/>
    </source>
</evidence>
<keyword evidence="1" id="KW-0732">Signal</keyword>
<dbReference type="InterPro" id="IPR052037">
    <property type="entry name" value="LPS_export_LptA"/>
</dbReference>
<evidence type="ECO:0000313" key="3">
    <source>
        <dbReference type="EMBL" id="OAQ19902.1"/>
    </source>
</evidence>
<keyword evidence="4" id="KW-1185">Reference proteome</keyword>
<reference evidence="3 4" key="1">
    <citation type="submission" date="2016-04" db="EMBL/GenBank/DDBJ databases">
        <title>Genome analysis of Thermosulfurimonas dismutans, the first thermophilic sulfur-disproportionating bacterium of the phylum Thermodesulfobacteria.</title>
        <authorList>
            <person name="Mardanov A.V."/>
            <person name="Beletsky A.V."/>
            <person name="Kadnikov V.V."/>
            <person name="Slobodkin A.I."/>
            <person name="Ravin N.V."/>
        </authorList>
    </citation>
    <scope>NUCLEOTIDE SEQUENCE [LARGE SCALE GENOMIC DNA]</scope>
    <source>
        <strain evidence="3 4">S95</strain>
    </source>
</reference>
<dbReference type="AlphaFoldDB" id="A0A179D356"/>
<organism evidence="3 4">
    <name type="scientific">Thermosulfurimonas dismutans</name>
    <dbReference type="NCBI Taxonomy" id="999894"/>
    <lineage>
        <taxon>Bacteria</taxon>
        <taxon>Pseudomonadati</taxon>
        <taxon>Thermodesulfobacteriota</taxon>
        <taxon>Thermodesulfobacteria</taxon>
        <taxon>Thermodesulfobacteriales</taxon>
        <taxon>Thermodesulfobacteriaceae</taxon>
        <taxon>Thermosulfurimonas</taxon>
    </lineage>
</organism>
<dbReference type="OrthoDB" id="9782597at2"/>
<dbReference type="PANTHER" id="PTHR36504:SF1">
    <property type="entry name" value="LIPOPOLYSACCHARIDE EXPORT SYSTEM PROTEIN LPTA"/>
    <property type="match status" value="1"/>
</dbReference>
<gene>
    <name evidence="3" type="ORF">TDIS_2032</name>
</gene>
<evidence type="ECO:0000256" key="1">
    <source>
        <dbReference type="ARBA" id="ARBA00022729"/>
    </source>
</evidence>
<proteinExistence type="predicted"/>
<evidence type="ECO:0000313" key="4">
    <source>
        <dbReference type="Proteomes" id="UP000078390"/>
    </source>
</evidence>